<organism evidence="2 3">
    <name type="scientific">Dolichospermum compactum NIES-806</name>
    <dbReference type="NCBI Taxonomy" id="1973481"/>
    <lineage>
        <taxon>Bacteria</taxon>
        <taxon>Bacillati</taxon>
        <taxon>Cyanobacteriota</taxon>
        <taxon>Cyanophyceae</taxon>
        <taxon>Nostocales</taxon>
        <taxon>Aphanizomenonaceae</taxon>
        <taxon>Dolichospermum</taxon>
        <taxon>Dolichospermum compactum</taxon>
    </lineage>
</organism>
<gene>
    <name evidence="2" type="ORF">NIES806_20760</name>
</gene>
<dbReference type="Proteomes" id="UP000218702">
    <property type="component" value="Chromosome"/>
</dbReference>
<feature type="transmembrane region" description="Helical" evidence="1">
    <location>
        <begin position="12"/>
        <end position="37"/>
    </location>
</feature>
<evidence type="ECO:0000256" key="1">
    <source>
        <dbReference type="SAM" id="Phobius"/>
    </source>
</evidence>
<keyword evidence="3" id="KW-1185">Reference proteome</keyword>
<sequence>MTVVRSSTVKKASFLYMLLRPNWVCFIGTTLSGYIWLTTALSVNPVFSADTIANMNYESEKAIINQPALETNLPDLKEVLANKVESGRNVKFFVESKQLQIIAQEDALVPTNNSQVDPNKLRQDLKIDPLIKLIPAKRTYTYSPSLTFATPSAFGATWGDVFFGASAATTGKARTQPDGSISMGFGLGDARRLVGLELGYNIGSIKNFGYNGTFDLKANRIVYAQGNTQIAAAAGWKSFAQHVKGESVRPSSAYGVVTSYSLVKPNDTVNKMPISFSVGAGGGDFRTGDASTGVFAGVGVQVHPQIGVGMGWSGVGFNVGASFVPISTIPLTINAVGADLTDTSLGGTVFVLSIGYGFNFLPK</sequence>
<accession>A0A1Z4V2X3</accession>
<evidence type="ECO:0000313" key="3">
    <source>
        <dbReference type="Proteomes" id="UP000218702"/>
    </source>
</evidence>
<name>A0A1Z4V2X3_9CYAN</name>
<protein>
    <submittedName>
        <fullName evidence="2">Uncharacterized protein</fullName>
    </submittedName>
</protein>
<keyword evidence="1" id="KW-1133">Transmembrane helix</keyword>
<evidence type="ECO:0000313" key="2">
    <source>
        <dbReference type="EMBL" id="BAZ85872.1"/>
    </source>
</evidence>
<dbReference type="KEGG" id="dcm:NIES806_20760"/>
<dbReference type="EMBL" id="AP018316">
    <property type="protein sequence ID" value="BAZ85872.1"/>
    <property type="molecule type" value="Genomic_DNA"/>
</dbReference>
<reference evidence="2 3" key="1">
    <citation type="submission" date="2017-06" db="EMBL/GenBank/DDBJ databases">
        <title>Genome sequencing of cyanobaciteial culture collection at National Institute for Environmental Studies (NIES).</title>
        <authorList>
            <person name="Hirose Y."/>
            <person name="Shimura Y."/>
            <person name="Fujisawa T."/>
            <person name="Nakamura Y."/>
            <person name="Kawachi M."/>
        </authorList>
    </citation>
    <scope>NUCLEOTIDE SEQUENCE [LARGE SCALE GENOMIC DNA]</scope>
    <source>
        <strain evidence="2 3">NIES-806</strain>
    </source>
</reference>
<proteinExistence type="predicted"/>
<dbReference type="AlphaFoldDB" id="A0A1Z4V2X3"/>
<keyword evidence="1" id="KW-0812">Transmembrane</keyword>
<keyword evidence="1" id="KW-0472">Membrane</keyword>